<dbReference type="FunFam" id="3.30.930.10:FF:000038">
    <property type="entry name" value="Aspartate--tRNA ligase"/>
    <property type="match status" value="1"/>
</dbReference>
<evidence type="ECO:0000256" key="4">
    <source>
        <dbReference type="ARBA" id="ARBA00018853"/>
    </source>
</evidence>
<dbReference type="GO" id="GO:0003723">
    <property type="term" value="F:RNA binding"/>
    <property type="evidence" value="ECO:0007669"/>
    <property type="project" value="TreeGrafter"/>
</dbReference>
<keyword evidence="9" id="KW-0648">Protein biosynthesis</keyword>
<comment type="similarity">
    <text evidence="2">Belongs to the class-II aminoacyl-tRNA synthetase family. Type 2 subfamily.</text>
</comment>
<keyword evidence="10 16" id="KW-0030">Aminoacyl-tRNA synthetase</keyword>
<sequence length="584" mass="64058">MADAPTEPSKATEPTNAAPPATEEGGEKQSKKGAKKAEAKAKKEAEKARRAAERQAAEAAAKASGGAGGEDLAKENYGEITPTTKVGAERVNLRSVGDEHIGKSIKLRAWIQNSRMQGAKMCFVELREERNWAIQGVIAASAEGKPVSKQMVKWIGGLALESYVLVEATVQKPLEPVKSCKVSNYELHITKLYVIAPGPEALAMSLAVANRAVSSFDDEDPNAPEADKAVEEVKAGVEGVSIDNTPSASMATHLNNPVMHKRAPVQQAIADVRVQARKLFAEYLDAHGFVQFEPPCLIGAASEGGANVFQLPYFEKSACLAQSPQFYKQFEIAGGRKRVYCIGPVFRAENSNTPRHMTEFTGLDLEMEIEDDYHEVLDTLEKVLLHIFRGLKERCADAIETVRSVYPAEDFLLPLPGKEVRLTFAEGQKLLREEGPEEYRNVSDDEDMSTPQEKALGALIRKKYNTDFYVLDKFPEGARPFYTLEDAENPKVTNGYDIFMRGQEICSGGQRIHIPSVLEARLRKKGIDPSSQGIKEYVDVFRSAGCPPHGGGGIGLDRVVAWFLNLPSVHLASYYPRTPKRLVP</sequence>
<feature type="compositionally biased region" description="Low complexity" evidence="14">
    <location>
        <begin position="11"/>
        <end position="23"/>
    </location>
</feature>
<evidence type="ECO:0000256" key="8">
    <source>
        <dbReference type="ARBA" id="ARBA00022840"/>
    </source>
</evidence>
<accession>A0A8H6KQZ8</accession>
<evidence type="ECO:0000256" key="13">
    <source>
        <dbReference type="ARBA" id="ARBA00070516"/>
    </source>
</evidence>
<evidence type="ECO:0000256" key="14">
    <source>
        <dbReference type="SAM" id="MobiDB-lite"/>
    </source>
</evidence>
<keyword evidence="8" id="KW-0067">ATP-binding</keyword>
<evidence type="ECO:0000313" key="17">
    <source>
        <dbReference type="Proteomes" id="UP000654918"/>
    </source>
</evidence>
<dbReference type="InterPro" id="IPR012340">
    <property type="entry name" value="NA-bd_OB-fold"/>
</dbReference>
<keyword evidence="17" id="KW-1185">Reference proteome</keyword>
<dbReference type="Gene3D" id="2.40.50.140">
    <property type="entry name" value="Nucleic acid-binding proteins"/>
    <property type="match status" value="1"/>
</dbReference>
<dbReference type="PANTHER" id="PTHR43450:SF1">
    <property type="entry name" value="ASPARTATE--TRNA LIGASE, CYTOPLASMIC"/>
    <property type="match status" value="1"/>
</dbReference>
<organism evidence="16 17">
    <name type="scientific">Colletotrichum plurivorum</name>
    <dbReference type="NCBI Taxonomy" id="2175906"/>
    <lineage>
        <taxon>Eukaryota</taxon>
        <taxon>Fungi</taxon>
        <taxon>Dikarya</taxon>
        <taxon>Ascomycota</taxon>
        <taxon>Pezizomycotina</taxon>
        <taxon>Sordariomycetes</taxon>
        <taxon>Hypocreomycetidae</taxon>
        <taxon>Glomerellales</taxon>
        <taxon>Glomerellaceae</taxon>
        <taxon>Colletotrichum</taxon>
        <taxon>Colletotrichum orchidearum species complex</taxon>
    </lineage>
</organism>
<keyword evidence="5" id="KW-0963">Cytoplasm</keyword>
<dbReference type="InterPro" id="IPR002312">
    <property type="entry name" value="Asp/Asn-tRNA-synth_IIb"/>
</dbReference>
<dbReference type="SUPFAM" id="SSF55681">
    <property type="entry name" value="Class II aaRS and biotin synthetases"/>
    <property type="match status" value="1"/>
</dbReference>
<dbReference type="CDD" id="cd00776">
    <property type="entry name" value="AsxRS_core"/>
    <property type="match status" value="1"/>
</dbReference>
<dbReference type="Pfam" id="PF00152">
    <property type="entry name" value="tRNA-synt_2"/>
    <property type="match status" value="1"/>
</dbReference>
<dbReference type="GO" id="GO:0005524">
    <property type="term" value="F:ATP binding"/>
    <property type="evidence" value="ECO:0007669"/>
    <property type="project" value="UniProtKB-KW"/>
</dbReference>
<dbReference type="Proteomes" id="UP000654918">
    <property type="component" value="Unassembled WGS sequence"/>
</dbReference>
<dbReference type="NCBIfam" id="TIGR00458">
    <property type="entry name" value="aspS_nondisc"/>
    <property type="match status" value="1"/>
</dbReference>
<evidence type="ECO:0000259" key="15">
    <source>
        <dbReference type="PROSITE" id="PS50862"/>
    </source>
</evidence>
<evidence type="ECO:0000256" key="12">
    <source>
        <dbReference type="ARBA" id="ARBA00047904"/>
    </source>
</evidence>
<dbReference type="CDD" id="cd04320">
    <property type="entry name" value="AspRS_cyto_N"/>
    <property type="match status" value="1"/>
</dbReference>
<comment type="subcellular location">
    <subcellularLocation>
        <location evidence="1">Cytoplasm</location>
    </subcellularLocation>
</comment>
<dbReference type="PROSITE" id="PS50862">
    <property type="entry name" value="AA_TRNA_LIGASE_II"/>
    <property type="match status" value="1"/>
</dbReference>
<dbReference type="GO" id="GO:0005829">
    <property type="term" value="C:cytosol"/>
    <property type="evidence" value="ECO:0007669"/>
    <property type="project" value="TreeGrafter"/>
</dbReference>
<dbReference type="EC" id="6.1.1.12" evidence="3"/>
<dbReference type="AlphaFoldDB" id="A0A8H6KQZ8"/>
<evidence type="ECO:0000256" key="9">
    <source>
        <dbReference type="ARBA" id="ARBA00022917"/>
    </source>
</evidence>
<comment type="catalytic activity">
    <reaction evidence="12">
        <text>tRNA(Asp) + L-aspartate + ATP = L-aspartyl-tRNA(Asp) + AMP + diphosphate</text>
        <dbReference type="Rhea" id="RHEA:19649"/>
        <dbReference type="Rhea" id="RHEA-COMP:9660"/>
        <dbReference type="Rhea" id="RHEA-COMP:9678"/>
        <dbReference type="ChEBI" id="CHEBI:29991"/>
        <dbReference type="ChEBI" id="CHEBI:30616"/>
        <dbReference type="ChEBI" id="CHEBI:33019"/>
        <dbReference type="ChEBI" id="CHEBI:78442"/>
        <dbReference type="ChEBI" id="CHEBI:78516"/>
        <dbReference type="ChEBI" id="CHEBI:456215"/>
        <dbReference type="EC" id="6.1.1.12"/>
    </reaction>
</comment>
<evidence type="ECO:0000256" key="1">
    <source>
        <dbReference type="ARBA" id="ARBA00004496"/>
    </source>
</evidence>
<dbReference type="InterPro" id="IPR004523">
    <property type="entry name" value="Asp-tRNA_synthase_2"/>
</dbReference>
<feature type="compositionally biased region" description="Basic and acidic residues" evidence="14">
    <location>
        <begin position="25"/>
        <end position="56"/>
    </location>
</feature>
<reference evidence="16" key="1">
    <citation type="journal article" date="2020" name="Phytopathology">
        <title>Genome Sequence Resources of Colletotrichum truncatum, C. plurivorum, C. musicola, and C. sojae: Four Species Pathogenic to Soybean (Glycine max).</title>
        <authorList>
            <person name="Rogerio F."/>
            <person name="Boufleur T.R."/>
            <person name="Ciampi-Guillardi M."/>
            <person name="Sukno S.A."/>
            <person name="Thon M.R."/>
            <person name="Massola Junior N.S."/>
            <person name="Baroncelli R."/>
        </authorList>
    </citation>
    <scope>NUCLEOTIDE SEQUENCE</scope>
    <source>
        <strain evidence="16">LFN00145</strain>
    </source>
</reference>
<dbReference type="FunFam" id="2.40.50.140:FF:000132">
    <property type="entry name" value="Aspartyl-tRNA synthetase, cytoplasmic"/>
    <property type="match status" value="1"/>
</dbReference>
<dbReference type="EMBL" id="WIGO01000036">
    <property type="protein sequence ID" value="KAF6835915.1"/>
    <property type="molecule type" value="Genomic_DNA"/>
</dbReference>
<dbReference type="GO" id="GO:0006422">
    <property type="term" value="P:aspartyl-tRNA aminoacylation"/>
    <property type="evidence" value="ECO:0007669"/>
    <property type="project" value="InterPro"/>
</dbReference>
<evidence type="ECO:0000256" key="6">
    <source>
        <dbReference type="ARBA" id="ARBA00022598"/>
    </source>
</evidence>
<dbReference type="GO" id="GO:0017101">
    <property type="term" value="C:aminoacyl-tRNA synthetase multienzyme complex"/>
    <property type="evidence" value="ECO:0007669"/>
    <property type="project" value="TreeGrafter"/>
</dbReference>
<dbReference type="InterPro" id="IPR045864">
    <property type="entry name" value="aa-tRNA-synth_II/BPL/LPL"/>
</dbReference>
<dbReference type="InterPro" id="IPR006195">
    <property type="entry name" value="aa-tRNA-synth_II"/>
</dbReference>
<gene>
    <name evidence="16" type="ORF">CPLU01_04018</name>
</gene>
<feature type="region of interest" description="Disordered" evidence="14">
    <location>
        <begin position="1"/>
        <end position="80"/>
    </location>
</feature>
<evidence type="ECO:0000256" key="11">
    <source>
        <dbReference type="ARBA" id="ARBA00033155"/>
    </source>
</evidence>
<name>A0A8H6KQZ8_9PEZI</name>
<dbReference type="SUPFAM" id="SSF50249">
    <property type="entry name" value="Nucleic acid-binding proteins"/>
    <property type="match status" value="1"/>
</dbReference>
<evidence type="ECO:0000256" key="5">
    <source>
        <dbReference type="ARBA" id="ARBA00022490"/>
    </source>
</evidence>
<protein>
    <recommendedName>
        <fullName evidence="4">Aspartate--tRNA ligase, cytoplasmic</fullName>
        <ecNumber evidence="3">6.1.1.12</ecNumber>
    </recommendedName>
    <alternativeName>
        <fullName evidence="11">Aspartyl-tRNA synthetase</fullName>
    </alternativeName>
    <alternativeName>
        <fullName evidence="13">Probable aspartate--tRNA ligase, cytoplasmic</fullName>
    </alternativeName>
</protein>
<dbReference type="HAMAP" id="MF_02075">
    <property type="entry name" value="Asp_tRNA_synth_type2"/>
    <property type="match status" value="1"/>
</dbReference>
<dbReference type="GO" id="GO:0004815">
    <property type="term" value="F:aspartate-tRNA ligase activity"/>
    <property type="evidence" value="ECO:0007669"/>
    <property type="project" value="UniProtKB-EC"/>
</dbReference>
<dbReference type="InterPro" id="IPR004364">
    <property type="entry name" value="Aa-tRNA-synt_II"/>
</dbReference>
<keyword evidence="6" id="KW-0436">Ligase</keyword>
<evidence type="ECO:0000256" key="3">
    <source>
        <dbReference type="ARBA" id="ARBA00012841"/>
    </source>
</evidence>
<evidence type="ECO:0000313" key="16">
    <source>
        <dbReference type="EMBL" id="KAF6835915.1"/>
    </source>
</evidence>
<comment type="caution">
    <text evidence="16">The sequence shown here is derived from an EMBL/GenBank/DDBJ whole genome shotgun (WGS) entry which is preliminary data.</text>
</comment>
<evidence type="ECO:0000256" key="2">
    <source>
        <dbReference type="ARBA" id="ARBA00005312"/>
    </source>
</evidence>
<keyword evidence="7" id="KW-0547">Nucleotide-binding</keyword>
<dbReference type="PANTHER" id="PTHR43450">
    <property type="entry name" value="ASPARTYL-TRNA SYNTHETASE"/>
    <property type="match status" value="1"/>
</dbReference>
<feature type="domain" description="Aminoacyl-transfer RNA synthetases class-II family profile" evidence="15">
    <location>
        <begin position="272"/>
        <end position="584"/>
    </location>
</feature>
<dbReference type="Gene3D" id="3.30.930.10">
    <property type="entry name" value="Bira Bifunctional Protein, Domain 2"/>
    <property type="match status" value="1"/>
</dbReference>
<dbReference type="PRINTS" id="PR01042">
    <property type="entry name" value="TRNASYNTHASP"/>
</dbReference>
<proteinExistence type="inferred from homology"/>
<evidence type="ECO:0000256" key="7">
    <source>
        <dbReference type="ARBA" id="ARBA00022741"/>
    </source>
</evidence>
<evidence type="ECO:0000256" key="10">
    <source>
        <dbReference type="ARBA" id="ARBA00023146"/>
    </source>
</evidence>